<keyword evidence="1" id="KW-0812">Transmembrane</keyword>
<dbReference type="Proteomes" id="UP000018896">
    <property type="component" value="Unassembled WGS sequence"/>
</dbReference>
<dbReference type="EMBL" id="BAUV01000009">
    <property type="protein sequence ID" value="GAE34577.1"/>
    <property type="molecule type" value="Genomic_DNA"/>
</dbReference>
<keyword evidence="1" id="KW-1133">Transmembrane helix</keyword>
<dbReference type="RefSeq" id="WP_035663505.1">
    <property type="nucleotide sequence ID" value="NZ_BAUV01000009.1"/>
</dbReference>
<sequence>MRHVIYVMVFAIIMLSVPQSIKADESSSLHTWKNLNHTSDQILQLVKQEDFEEAKQLLDYFSVSFLEVDFQEEGITMSALRTVTSSFEKAVEAVTATDMALDQRIFTVTGFRLAVDALSSEHHPLWLHSEQSVMNSLEAMKKAISEQEVQAFQHRFNEFLRHYEMIRPALFIDLDPQQLQRVDSQIQFLERIRNGNLDEAKVASHLVVMEEEWIHLYQRVKEDTADPSLWWVMISIGGMITMSLSYVGYRKYKAEKQKVRAKE</sequence>
<name>W4QRM5_HALA3</name>
<evidence type="ECO:0000313" key="3">
    <source>
        <dbReference type="Proteomes" id="UP000018896"/>
    </source>
</evidence>
<evidence type="ECO:0000313" key="2">
    <source>
        <dbReference type="EMBL" id="GAE34577.1"/>
    </source>
</evidence>
<dbReference type="eggNOG" id="ENOG502ZE0H">
    <property type="taxonomic scope" value="Bacteria"/>
</dbReference>
<evidence type="ECO:0000256" key="1">
    <source>
        <dbReference type="SAM" id="Phobius"/>
    </source>
</evidence>
<dbReference type="STRING" id="1236973.JCM9157_1645"/>
<organism evidence="2 3">
    <name type="scientific">Halalkalibacter akibai (strain ATCC 43226 / DSM 21942 / CIP 109018 / JCM 9157 / 1139)</name>
    <name type="common">Bacillus akibai</name>
    <dbReference type="NCBI Taxonomy" id="1236973"/>
    <lineage>
        <taxon>Bacteria</taxon>
        <taxon>Bacillati</taxon>
        <taxon>Bacillota</taxon>
        <taxon>Bacilli</taxon>
        <taxon>Bacillales</taxon>
        <taxon>Bacillaceae</taxon>
        <taxon>Halalkalibacter</taxon>
    </lineage>
</organism>
<keyword evidence="3" id="KW-1185">Reference proteome</keyword>
<reference evidence="2 3" key="1">
    <citation type="journal article" date="2014" name="Genome Announc.">
        <title>Draft Genome Sequences of Three Alkaliphilic Bacillus Strains, Bacillus wakoensis JCM 9140T, Bacillus akibai JCM 9157T, and Bacillus hemicellulosilyticus JCM 9152T.</title>
        <authorList>
            <person name="Yuki M."/>
            <person name="Oshima K."/>
            <person name="Suda W."/>
            <person name="Oshida Y."/>
            <person name="Kitamura K."/>
            <person name="Iida T."/>
            <person name="Hattori M."/>
            <person name="Ohkuma M."/>
        </authorList>
    </citation>
    <scope>NUCLEOTIDE SEQUENCE [LARGE SCALE GENOMIC DNA]</scope>
    <source>
        <strain evidence="2 3">JCM 9157</strain>
    </source>
</reference>
<comment type="caution">
    <text evidence="2">The sequence shown here is derived from an EMBL/GenBank/DDBJ whole genome shotgun (WGS) entry which is preliminary data.</text>
</comment>
<keyword evidence="1" id="KW-0472">Membrane</keyword>
<proteinExistence type="predicted"/>
<dbReference type="AlphaFoldDB" id="W4QRM5"/>
<gene>
    <name evidence="2" type="ORF">JCM9157_1645</name>
</gene>
<dbReference type="Pfam" id="PF09577">
    <property type="entry name" value="Spore_YpjB"/>
    <property type="match status" value="1"/>
</dbReference>
<evidence type="ECO:0008006" key="4">
    <source>
        <dbReference type="Google" id="ProtNLM"/>
    </source>
</evidence>
<dbReference type="NCBIfam" id="TIGR02878">
    <property type="entry name" value="spore_ypjB"/>
    <property type="match status" value="1"/>
</dbReference>
<dbReference type="OrthoDB" id="2988195at2"/>
<accession>W4QRM5</accession>
<feature type="transmembrane region" description="Helical" evidence="1">
    <location>
        <begin position="229"/>
        <end position="249"/>
    </location>
</feature>
<dbReference type="InterPro" id="IPR014231">
    <property type="entry name" value="Spore_YpjB"/>
</dbReference>
<protein>
    <recommendedName>
        <fullName evidence="4">Sporulation protein YpjB</fullName>
    </recommendedName>
</protein>